<keyword evidence="1 3" id="KW-0560">Oxidoreductase</keyword>
<dbReference type="InterPro" id="IPR052019">
    <property type="entry name" value="F420H2_bilvrd_red/Heme_oxyg"/>
</dbReference>
<dbReference type="Pfam" id="PF01243">
    <property type="entry name" value="PNPOx_N"/>
    <property type="match status" value="1"/>
</dbReference>
<name>A0ABX1S403_9PSEU</name>
<dbReference type="InterPro" id="IPR019966">
    <property type="entry name" value="F420-dep_enz_PPOX_Rv3369"/>
</dbReference>
<evidence type="ECO:0000259" key="2">
    <source>
        <dbReference type="Pfam" id="PF01243"/>
    </source>
</evidence>
<feature type="domain" description="Pyridoxamine 5'-phosphate oxidase N-terminal" evidence="2">
    <location>
        <begin position="16"/>
        <end position="129"/>
    </location>
</feature>
<dbReference type="EMBL" id="JAAXLA010000003">
    <property type="protein sequence ID" value="NMH96295.1"/>
    <property type="molecule type" value="Genomic_DNA"/>
</dbReference>
<dbReference type="InterPro" id="IPR011576">
    <property type="entry name" value="Pyridox_Oxase_N"/>
</dbReference>
<organism evidence="3 4">
    <name type="scientific">Pseudonocardia acidicola</name>
    <dbReference type="NCBI Taxonomy" id="2724939"/>
    <lineage>
        <taxon>Bacteria</taxon>
        <taxon>Bacillati</taxon>
        <taxon>Actinomycetota</taxon>
        <taxon>Actinomycetes</taxon>
        <taxon>Pseudonocardiales</taxon>
        <taxon>Pseudonocardiaceae</taxon>
        <taxon>Pseudonocardia</taxon>
    </lineage>
</organism>
<proteinExistence type="predicted"/>
<gene>
    <name evidence="3" type="ORF">HF526_02995</name>
</gene>
<sequence length="144" mass="15678">MAVTLPDPGTEFGARVARRLHDEPLAWLTVVDGAGTPQPAPVWFLWDDASNSALIYSQGGAKRLEHLRANPRVAFHFDGDGQGGDIVVLTGTAEVAPDEPSADRNPAYLAKYGERIIGGWQTPENFASIYSVPLRFRPSRVRGH</sequence>
<evidence type="ECO:0000256" key="1">
    <source>
        <dbReference type="ARBA" id="ARBA00023002"/>
    </source>
</evidence>
<reference evidence="3 4" key="1">
    <citation type="submission" date="2020-04" db="EMBL/GenBank/DDBJ databases">
        <authorList>
            <person name="Klaysubun C."/>
            <person name="Duangmal K."/>
            <person name="Lipun K."/>
        </authorList>
    </citation>
    <scope>NUCLEOTIDE SEQUENCE [LARGE SCALE GENOMIC DNA]</scope>
    <source>
        <strain evidence="3 4">K10HN5</strain>
    </source>
</reference>
<dbReference type="RefSeq" id="WP_169379652.1">
    <property type="nucleotide sequence ID" value="NZ_JAAXLA010000003.1"/>
</dbReference>
<dbReference type="EC" id="1.-.-.-" evidence="3"/>
<accession>A0ABX1S403</accession>
<protein>
    <submittedName>
        <fullName evidence="3">TIGR03667 family PPOX class F420-dependent oxidoreductase</fullName>
        <ecNumber evidence="3">1.-.-.-</ecNumber>
    </submittedName>
</protein>
<dbReference type="SUPFAM" id="SSF50475">
    <property type="entry name" value="FMN-binding split barrel"/>
    <property type="match status" value="1"/>
</dbReference>
<evidence type="ECO:0000313" key="3">
    <source>
        <dbReference type="EMBL" id="NMH96295.1"/>
    </source>
</evidence>
<dbReference type="PANTHER" id="PTHR35176:SF6">
    <property type="entry name" value="HEME OXYGENASE HI_0854-RELATED"/>
    <property type="match status" value="1"/>
</dbReference>
<dbReference type="Proteomes" id="UP000820669">
    <property type="component" value="Unassembled WGS sequence"/>
</dbReference>
<dbReference type="NCBIfam" id="TIGR03667">
    <property type="entry name" value="Rv3369"/>
    <property type="match status" value="1"/>
</dbReference>
<comment type="caution">
    <text evidence="3">The sequence shown here is derived from an EMBL/GenBank/DDBJ whole genome shotgun (WGS) entry which is preliminary data.</text>
</comment>
<dbReference type="Gene3D" id="2.30.110.10">
    <property type="entry name" value="Electron Transport, Fmn-binding Protein, Chain A"/>
    <property type="match status" value="1"/>
</dbReference>
<dbReference type="GO" id="GO:0016491">
    <property type="term" value="F:oxidoreductase activity"/>
    <property type="evidence" value="ECO:0007669"/>
    <property type="project" value="UniProtKB-KW"/>
</dbReference>
<dbReference type="InterPro" id="IPR012349">
    <property type="entry name" value="Split_barrel_FMN-bd"/>
</dbReference>
<evidence type="ECO:0000313" key="4">
    <source>
        <dbReference type="Proteomes" id="UP000820669"/>
    </source>
</evidence>
<dbReference type="PANTHER" id="PTHR35176">
    <property type="entry name" value="HEME OXYGENASE HI_0854-RELATED"/>
    <property type="match status" value="1"/>
</dbReference>
<keyword evidence="4" id="KW-1185">Reference proteome</keyword>